<keyword evidence="4" id="KW-0808">Transferase</keyword>
<dbReference type="EMBL" id="JAHHIF010000004">
    <property type="protein sequence ID" value="MBW4543671.1"/>
    <property type="molecule type" value="Genomic_DNA"/>
</dbReference>
<evidence type="ECO:0000256" key="2">
    <source>
        <dbReference type="ARBA" id="ARBA00012438"/>
    </source>
</evidence>
<evidence type="ECO:0000259" key="10">
    <source>
        <dbReference type="PROSITE" id="PS50110"/>
    </source>
</evidence>
<feature type="compositionally biased region" description="Acidic residues" evidence="8">
    <location>
        <begin position="1"/>
        <end position="14"/>
    </location>
</feature>
<gene>
    <name evidence="12" type="ORF">KME25_04370</name>
</gene>
<dbReference type="GO" id="GO:0006935">
    <property type="term" value="P:chemotaxis"/>
    <property type="evidence" value="ECO:0007669"/>
    <property type="project" value="InterPro"/>
</dbReference>
<dbReference type="GO" id="GO:0000155">
    <property type="term" value="F:phosphorelay sensor kinase activity"/>
    <property type="evidence" value="ECO:0007669"/>
    <property type="project" value="InterPro"/>
</dbReference>
<feature type="region of interest" description="Disordered" evidence="8">
    <location>
        <begin position="251"/>
        <end position="270"/>
    </location>
</feature>
<evidence type="ECO:0000313" key="13">
    <source>
        <dbReference type="Proteomes" id="UP000753908"/>
    </source>
</evidence>
<dbReference type="Proteomes" id="UP000753908">
    <property type="component" value="Unassembled WGS sequence"/>
</dbReference>
<dbReference type="FunFam" id="3.30.565.10:FF:000016">
    <property type="entry name" value="Chemotaxis protein CheA, putative"/>
    <property type="match status" value="1"/>
</dbReference>
<organism evidence="12 13">
    <name type="scientific">Symplocastrum torsivum CPER-KK1</name>
    <dbReference type="NCBI Taxonomy" id="450513"/>
    <lineage>
        <taxon>Bacteria</taxon>
        <taxon>Bacillati</taxon>
        <taxon>Cyanobacteriota</taxon>
        <taxon>Cyanophyceae</taxon>
        <taxon>Oscillatoriophycideae</taxon>
        <taxon>Oscillatoriales</taxon>
        <taxon>Microcoleaceae</taxon>
        <taxon>Symplocastrum</taxon>
    </lineage>
</organism>
<dbReference type="SUPFAM" id="SSF50341">
    <property type="entry name" value="CheW-like"/>
    <property type="match status" value="1"/>
</dbReference>
<feature type="domain" description="CheW-like" evidence="11">
    <location>
        <begin position="658"/>
        <end position="802"/>
    </location>
</feature>
<evidence type="ECO:0000256" key="7">
    <source>
        <dbReference type="PROSITE-ProRule" id="PRU00169"/>
    </source>
</evidence>
<dbReference type="GO" id="GO:0005737">
    <property type="term" value="C:cytoplasm"/>
    <property type="evidence" value="ECO:0007669"/>
    <property type="project" value="InterPro"/>
</dbReference>
<sequence>MFEWETAETTEAVDSESLATSPVSELEALLGTGESEEADALNVLEEGLFETEAASDWELAPVEEEAIDDFLDWQGTDAVETTENLEDFLGVEADNLTVSEDWEEMDTDQGSLELWDVETEEDLNTALGLEWETAESDERPEAAQTPAVPDVLATETSADGWADLDSLLGEGSEGEAQLDDFAFLNEQEEDQSLTAEFDSFESASEVTSSLESEFDDLEALLTEEALPAPALASSNLDAFDDLELLLEDINTAEQSPAPVTSKAPETDSLDDEFGDLEKLLEQADQTMGGPQKAIADQRQARSVIRPRNGARLFEQTMRVPVKHLDSLSNLVGELVVNRNSLEQDQERLRQFLDNLSHQVLALSDVGARMQDLYERSLLETSLLSSRPGQRSSFHSDRAPNNNSSGMEYDPLEMDRFTGFHLLSQEMIELIVRVRESASDIEFLVDETDQVARMLRQVTTQLQEGLTRGRMVPFAQTADRLFRAVREISLKLNKEAQLHVEGRETLIDKMILEHLSDPMVHLVNNALTHGIEPPEVRKAAGKPTAGQITLRASQQGNQTVISVSDDGAGIDPELVRRKAVEQKLISRANAKNLTNLDLYDFLFHPGFTTKDKEDEYAGRGVGMDVVRTSLSEIRGAIHIDSALGKGTTFTIRLPLTLSICKALCCLSAHARLAFPMDGVEDMLDVPCDRIQTNAEGQTCIQWRDTLLAFQPLSELLSYNRQINRATVYGGKREDDMISIVVLRSSSNFIAIQVDQVLGEQEIVIKQLEGPAPKPIGIAGATVLGDGRIMPIADVLELIDLSMGRIRKDGVTTLWSRDESSAQPPEDVPPVKVEPMVLIVDDSITVRELLSMTFTKAGYRVEQARDGQEAWDKLRSGLPCDIVFCDIEMPRMDGLELLSRLQKDENLQHLPIAMLTSRGADRHRQMASQLGASGYFTKPYLEEVLLEAAQRMIKGEVLFGSSSNA</sequence>
<evidence type="ECO:0000256" key="6">
    <source>
        <dbReference type="ARBA" id="ARBA00023012"/>
    </source>
</evidence>
<dbReference type="PROSITE" id="PS50851">
    <property type="entry name" value="CHEW"/>
    <property type="match status" value="1"/>
</dbReference>
<dbReference type="SMART" id="SM01231">
    <property type="entry name" value="H-kinase_dim"/>
    <property type="match status" value="1"/>
</dbReference>
<dbReference type="PANTHER" id="PTHR43395:SF1">
    <property type="entry name" value="CHEMOTAXIS PROTEIN CHEA"/>
    <property type="match status" value="1"/>
</dbReference>
<evidence type="ECO:0000256" key="8">
    <source>
        <dbReference type="SAM" id="MobiDB-lite"/>
    </source>
</evidence>
<feature type="compositionally biased region" description="Polar residues" evidence="8">
    <location>
        <begin position="387"/>
        <end position="405"/>
    </location>
</feature>
<dbReference type="PANTHER" id="PTHR43395">
    <property type="entry name" value="SENSOR HISTIDINE KINASE CHEA"/>
    <property type="match status" value="1"/>
</dbReference>
<evidence type="ECO:0000256" key="1">
    <source>
        <dbReference type="ARBA" id="ARBA00000085"/>
    </source>
</evidence>
<evidence type="ECO:0000256" key="3">
    <source>
        <dbReference type="ARBA" id="ARBA00022553"/>
    </source>
</evidence>
<dbReference type="InterPro" id="IPR051315">
    <property type="entry name" value="Bact_Chemotaxis_CheA"/>
</dbReference>
<feature type="domain" description="Histidine kinase" evidence="9">
    <location>
        <begin position="441"/>
        <end position="656"/>
    </location>
</feature>
<dbReference type="Gene3D" id="1.10.287.560">
    <property type="entry name" value="Histidine kinase CheA-like, homodimeric domain"/>
    <property type="match status" value="1"/>
</dbReference>
<dbReference type="InterPro" id="IPR005467">
    <property type="entry name" value="His_kinase_dom"/>
</dbReference>
<dbReference type="Gene3D" id="2.30.30.40">
    <property type="entry name" value="SH3 Domains"/>
    <property type="match status" value="1"/>
</dbReference>
<evidence type="ECO:0000256" key="5">
    <source>
        <dbReference type="ARBA" id="ARBA00022777"/>
    </source>
</evidence>
<proteinExistence type="predicted"/>
<feature type="domain" description="Response regulatory" evidence="10">
    <location>
        <begin position="834"/>
        <end position="951"/>
    </location>
</feature>
<dbReference type="CDD" id="cd00731">
    <property type="entry name" value="CheA_reg"/>
    <property type="match status" value="1"/>
</dbReference>
<accession>A0A951PI56</accession>
<dbReference type="SUPFAM" id="SSF47384">
    <property type="entry name" value="Homodimeric domain of signal transducing histidine kinase"/>
    <property type="match status" value="1"/>
</dbReference>
<dbReference type="Pfam" id="PF00072">
    <property type="entry name" value="Response_reg"/>
    <property type="match status" value="1"/>
</dbReference>
<keyword evidence="3 7" id="KW-0597">Phosphoprotein</keyword>
<dbReference type="PROSITE" id="PS50110">
    <property type="entry name" value="RESPONSE_REGULATORY"/>
    <property type="match status" value="1"/>
</dbReference>
<dbReference type="InterPro" id="IPR011006">
    <property type="entry name" value="CheY-like_superfamily"/>
</dbReference>
<evidence type="ECO:0000256" key="4">
    <source>
        <dbReference type="ARBA" id="ARBA00022679"/>
    </source>
</evidence>
<comment type="caution">
    <text evidence="12">The sequence shown here is derived from an EMBL/GenBank/DDBJ whole genome shotgun (WGS) entry which is preliminary data.</text>
</comment>
<dbReference type="CDD" id="cd16916">
    <property type="entry name" value="HATPase_CheA-like"/>
    <property type="match status" value="1"/>
</dbReference>
<dbReference type="InterPro" id="IPR004105">
    <property type="entry name" value="CheA-like_dim"/>
</dbReference>
<name>A0A951PI56_9CYAN</name>
<evidence type="ECO:0000313" key="12">
    <source>
        <dbReference type="EMBL" id="MBW4543671.1"/>
    </source>
</evidence>
<dbReference type="Pfam" id="PF02895">
    <property type="entry name" value="H-kinase_dim"/>
    <property type="match status" value="1"/>
</dbReference>
<feature type="modified residue" description="4-aspartylphosphate" evidence="7">
    <location>
        <position position="884"/>
    </location>
</feature>
<reference evidence="12" key="1">
    <citation type="submission" date="2021-05" db="EMBL/GenBank/DDBJ databases">
        <authorList>
            <person name="Pietrasiak N."/>
            <person name="Ward R."/>
            <person name="Stajich J.E."/>
            <person name="Kurbessoian T."/>
        </authorList>
    </citation>
    <scope>NUCLEOTIDE SEQUENCE</scope>
    <source>
        <strain evidence="12">CPER-KK1</strain>
    </source>
</reference>
<reference evidence="12" key="2">
    <citation type="journal article" date="2022" name="Microbiol. Resour. Announc.">
        <title>Metagenome Sequencing to Explore Phylogenomics of Terrestrial Cyanobacteria.</title>
        <authorList>
            <person name="Ward R.D."/>
            <person name="Stajich J.E."/>
            <person name="Johansen J.R."/>
            <person name="Huntemann M."/>
            <person name="Clum A."/>
            <person name="Foster B."/>
            <person name="Foster B."/>
            <person name="Roux S."/>
            <person name="Palaniappan K."/>
            <person name="Varghese N."/>
            <person name="Mukherjee S."/>
            <person name="Reddy T.B.K."/>
            <person name="Daum C."/>
            <person name="Copeland A."/>
            <person name="Chen I.A."/>
            <person name="Ivanova N.N."/>
            <person name="Kyrpides N.C."/>
            <person name="Shapiro N."/>
            <person name="Eloe-Fadrosh E.A."/>
            <person name="Pietrasiak N."/>
        </authorList>
    </citation>
    <scope>NUCLEOTIDE SEQUENCE</scope>
    <source>
        <strain evidence="12">CPER-KK1</strain>
    </source>
</reference>
<dbReference type="InterPro" id="IPR003594">
    <property type="entry name" value="HATPase_dom"/>
</dbReference>
<feature type="region of interest" description="Disordered" evidence="8">
    <location>
        <begin position="384"/>
        <end position="409"/>
    </location>
</feature>
<protein>
    <recommendedName>
        <fullName evidence="2">histidine kinase</fullName>
        <ecNumber evidence="2">2.7.13.3</ecNumber>
    </recommendedName>
</protein>
<dbReference type="SMART" id="SM00448">
    <property type="entry name" value="REC"/>
    <property type="match status" value="1"/>
</dbReference>
<dbReference type="SUPFAM" id="SSF52172">
    <property type="entry name" value="CheY-like"/>
    <property type="match status" value="1"/>
</dbReference>
<keyword evidence="5" id="KW-0418">Kinase</keyword>
<dbReference type="Pfam" id="PF01584">
    <property type="entry name" value="CheW"/>
    <property type="match status" value="1"/>
</dbReference>
<dbReference type="PRINTS" id="PR00344">
    <property type="entry name" value="BCTRLSENSOR"/>
</dbReference>
<feature type="region of interest" description="Disordered" evidence="8">
    <location>
        <begin position="1"/>
        <end position="21"/>
    </location>
</feature>
<evidence type="ECO:0000259" key="11">
    <source>
        <dbReference type="PROSITE" id="PS50851"/>
    </source>
</evidence>
<dbReference type="InterPro" id="IPR036097">
    <property type="entry name" value="HisK_dim/P_sf"/>
</dbReference>
<dbReference type="SUPFAM" id="SSF55874">
    <property type="entry name" value="ATPase domain of HSP90 chaperone/DNA topoisomerase II/histidine kinase"/>
    <property type="match status" value="1"/>
</dbReference>
<dbReference type="InterPro" id="IPR036890">
    <property type="entry name" value="HATPase_C_sf"/>
</dbReference>
<dbReference type="InterPro" id="IPR001789">
    <property type="entry name" value="Sig_transdc_resp-reg_receiver"/>
</dbReference>
<dbReference type="InterPro" id="IPR004358">
    <property type="entry name" value="Sig_transdc_His_kin-like_C"/>
</dbReference>
<dbReference type="SMART" id="SM00260">
    <property type="entry name" value="CheW"/>
    <property type="match status" value="1"/>
</dbReference>
<dbReference type="AlphaFoldDB" id="A0A951PI56"/>
<dbReference type="Pfam" id="PF02518">
    <property type="entry name" value="HATPase_c"/>
    <property type="match status" value="1"/>
</dbReference>
<dbReference type="InterPro" id="IPR037006">
    <property type="entry name" value="CheA-like_homodim_sf"/>
</dbReference>
<dbReference type="Gene3D" id="3.30.565.10">
    <property type="entry name" value="Histidine kinase-like ATPase, C-terminal domain"/>
    <property type="match status" value="1"/>
</dbReference>
<dbReference type="EC" id="2.7.13.3" evidence="2"/>
<dbReference type="Gene3D" id="3.40.50.2300">
    <property type="match status" value="1"/>
</dbReference>
<dbReference type="PROSITE" id="PS50109">
    <property type="entry name" value="HIS_KIN"/>
    <property type="match status" value="1"/>
</dbReference>
<dbReference type="SMART" id="SM00387">
    <property type="entry name" value="HATPase_c"/>
    <property type="match status" value="1"/>
</dbReference>
<dbReference type="InterPro" id="IPR002545">
    <property type="entry name" value="CheW-lke_dom"/>
</dbReference>
<comment type="catalytic activity">
    <reaction evidence="1">
        <text>ATP + protein L-histidine = ADP + protein N-phospho-L-histidine.</text>
        <dbReference type="EC" id="2.7.13.3"/>
    </reaction>
</comment>
<keyword evidence="6" id="KW-0902">Two-component regulatory system</keyword>
<dbReference type="InterPro" id="IPR036061">
    <property type="entry name" value="CheW-like_dom_sf"/>
</dbReference>
<evidence type="ECO:0000259" key="9">
    <source>
        <dbReference type="PROSITE" id="PS50109"/>
    </source>
</evidence>